<dbReference type="OrthoDB" id="676979at2759"/>
<feature type="compositionally biased region" description="Polar residues" evidence="1">
    <location>
        <begin position="353"/>
        <end position="370"/>
    </location>
</feature>
<organism evidence="2 3">
    <name type="scientific">Dimorphilus gyrociliatus</name>
    <dbReference type="NCBI Taxonomy" id="2664684"/>
    <lineage>
        <taxon>Eukaryota</taxon>
        <taxon>Metazoa</taxon>
        <taxon>Spiralia</taxon>
        <taxon>Lophotrochozoa</taxon>
        <taxon>Annelida</taxon>
        <taxon>Polychaeta</taxon>
        <taxon>Polychaeta incertae sedis</taxon>
        <taxon>Dinophilidae</taxon>
        <taxon>Dimorphilus</taxon>
    </lineage>
</organism>
<feature type="compositionally biased region" description="Low complexity" evidence="1">
    <location>
        <begin position="266"/>
        <end position="282"/>
    </location>
</feature>
<feature type="region of interest" description="Disordered" evidence="1">
    <location>
        <begin position="346"/>
        <end position="374"/>
    </location>
</feature>
<feature type="region of interest" description="Disordered" evidence="1">
    <location>
        <begin position="412"/>
        <end position="509"/>
    </location>
</feature>
<dbReference type="InterPro" id="IPR040091">
    <property type="entry name" value="LRRC56"/>
</dbReference>
<dbReference type="Proteomes" id="UP000549394">
    <property type="component" value="Unassembled WGS sequence"/>
</dbReference>
<feature type="region of interest" description="Disordered" evidence="1">
    <location>
        <begin position="253"/>
        <end position="309"/>
    </location>
</feature>
<evidence type="ECO:0000313" key="2">
    <source>
        <dbReference type="EMBL" id="CAD5120883.1"/>
    </source>
</evidence>
<feature type="compositionally biased region" description="Polar residues" evidence="1">
    <location>
        <begin position="438"/>
        <end position="448"/>
    </location>
</feature>
<dbReference type="AlphaFoldDB" id="A0A7I8W291"/>
<keyword evidence="3" id="KW-1185">Reference proteome</keyword>
<sequence>MNPVQITANNFQVRPHVHLMEYPENQGSLLNPDPIITDDNQLMMIQYLSPRRLRDLTGKDDLEDIISFEAKVDSREGSLGNFGAHLPNLQYLHLNDSHVEQIRDLGSSLNNVKVLWMNRSWLWDVDGVSTMINITEMYLAYNEISELGPFSMLENLNLLDLEGNNVDCLYQVEHLGICPNLETLTLDNNPVCKEPAPNEKSVNYDYRARIIQCITQLKVLDGKSLKDYPSSKNVPTNVFEADWEYINQLKEEGFTSEESESNLTDTSRPSSSLPSSGRLNTSYRPGSALKPSTPQTRPKTASRPSTASRFDLEEVADDYHSDLTKGALVYGNLSTALRRRSKALQDMKKKPLNFSSAPERSTPNSESNAEADQLSEEIDSWRIEHKKRMQLIEEASAPQILRIEDRGLDEEAEVLSSDTVESNDEESIEEPKPPVTPPKNNSISFSIQSRRKFKLRPLQTSSSLDGKKSVFTSPSSPETSTLSRLRQNSNIPSLPSKPIVKRPPSSNHL</sequence>
<reference evidence="2 3" key="1">
    <citation type="submission" date="2020-08" db="EMBL/GenBank/DDBJ databases">
        <authorList>
            <person name="Hejnol A."/>
        </authorList>
    </citation>
    <scope>NUCLEOTIDE SEQUENCE [LARGE SCALE GENOMIC DNA]</scope>
</reference>
<evidence type="ECO:0000256" key="1">
    <source>
        <dbReference type="SAM" id="MobiDB-lite"/>
    </source>
</evidence>
<dbReference type="PANTHER" id="PTHR22708">
    <property type="entry name" value="LEUCINE-RICH REPEAT-CONTAINING PROTEIN 56"/>
    <property type="match status" value="1"/>
</dbReference>
<accession>A0A7I8W291</accession>
<dbReference type="SUPFAM" id="SSF52058">
    <property type="entry name" value="L domain-like"/>
    <property type="match status" value="1"/>
</dbReference>
<feature type="compositionally biased region" description="Low complexity" evidence="1">
    <location>
        <begin position="473"/>
        <end position="486"/>
    </location>
</feature>
<proteinExistence type="predicted"/>
<feature type="compositionally biased region" description="Polar residues" evidence="1">
    <location>
        <begin position="290"/>
        <end position="308"/>
    </location>
</feature>
<dbReference type="InterPro" id="IPR032675">
    <property type="entry name" value="LRR_dom_sf"/>
</dbReference>
<name>A0A7I8W291_9ANNE</name>
<protein>
    <submittedName>
        <fullName evidence="2">DgyrCDS9435</fullName>
    </submittedName>
</protein>
<dbReference type="Gene3D" id="3.80.10.10">
    <property type="entry name" value="Ribonuclease Inhibitor"/>
    <property type="match status" value="1"/>
</dbReference>
<comment type="caution">
    <text evidence="2">The sequence shown here is derived from an EMBL/GenBank/DDBJ whole genome shotgun (WGS) entry which is preliminary data.</text>
</comment>
<dbReference type="PANTHER" id="PTHR22708:SF0">
    <property type="entry name" value="LEUCINE-RICH REPEAT-CONTAINING PROTEIN 56"/>
    <property type="match status" value="1"/>
</dbReference>
<evidence type="ECO:0000313" key="3">
    <source>
        <dbReference type="Proteomes" id="UP000549394"/>
    </source>
</evidence>
<dbReference type="EMBL" id="CAJFCJ010000013">
    <property type="protein sequence ID" value="CAD5120883.1"/>
    <property type="molecule type" value="Genomic_DNA"/>
</dbReference>
<gene>
    <name evidence="2" type="ORF">DGYR_LOCUS8905</name>
</gene>